<dbReference type="Gene3D" id="3.30.50.10">
    <property type="entry name" value="Erythroid Transcription Factor GATA-1, subunit A"/>
    <property type="match status" value="1"/>
</dbReference>
<evidence type="ECO:0000313" key="12">
    <source>
        <dbReference type="EMBL" id="CAL1545416.1"/>
    </source>
</evidence>
<feature type="domain" description="Nuclear receptor" evidence="11">
    <location>
        <begin position="381"/>
        <end position="448"/>
    </location>
</feature>
<keyword evidence="7" id="KW-0804">Transcription</keyword>
<dbReference type="Proteomes" id="UP001497497">
    <property type="component" value="Unassembled WGS sequence"/>
</dbReference>
<keyword evidence="3" id="KW-0863">Zinc-finger</keyword>
<accession>A0AAV2IEV8</accession>
<evidence type="ECO:0000256" key="10">
    <source>
        <dbReference type="SAM" id="MobiDB-lite"/>
    </source>
</evidence>
<keyword evidence="9" id="KW-0539">Nucleus</keyword>
<feature type="non-terminal residue" evidence="12">
    <location>
        <position position="448"/>
    </location>
</feature>
<dbReference type="InterPro" id="IPR050200">
    <property type="entry name" value="Nuclear_hormone_rcpt_NR3"/>
</dbReference>
<keyword evidence="2" id="KW-0479">Metal-binding</keyword>
<sequence>VWLLLEISGKVNKLTKMTAAVSPYTPGQRYNLSMDVGPEEASHPSTAGLFQDLKLKRKRVRDILNESDAILPGQLVFTKLPECDQQSNLSPGSADSAYVSDRTSDLDSGPPMKKSRQAVNEEEEETREKYIKADVHSAIGSPQQPSPAAVVSLSKCSSSLSTSLTITSSPSSSITSVSQSNNQDLKSVTSVSTPPHSCKSGSPTSNPMILSCPQGYLMQLAGGFTAHPNGGMKLIPMMAISTAGVFQSVSTPMFITTTANGYFVSGTSNSPFTCSPSLITYPTLDGPKTVNAEDVLKLDKPQIAIPNGSGYTTLNMPSPKFKHPKKEESRLEKDTEFISHYTNGAFVYRGHLAENPHNLKSRDGTSFAENVKCEDSDGEEPLVCAICNDRATGLHYGIITCEGCKGFFKRTVQNKRVYTCVAEGNCEINKAQRNRCQYCRFKKCLKMG</sequence>
<protein>
    <recommendedName>
        <fullName evidence="11">Nuclear receptor domain-containing protein</fullName>
    </recommendedName>
</protein>
<dbReference type="GO" id="GO:0043565">
    <property type="term" value="F:sequence-specific DNA binding"/>
    <property type="evidence" value="ECO:0007669"/>
    <property type="project" value="InterPro"/>
</dbReference>
<dbReference type="InterPro" id="IPR001628">
    <property type="entry name" value="Znf_hrmn_rcpt"/>
</dbReference>
<dbReference type="SMART" id="SM00399">
    <property type="entry name" value="ZnF_C4"/>
    <property type="match status" value="1"/>
</dbReference>
<keyword evidence="4" id="KW-0862">Zinc</keyword>
<organism evidence="12 13">
    <name type="scientific">Lymnaea stagnalis</name>
    <name type="common">Great pond snail</name>
    <name type="synonym">Helix stagnalis</name>
    <dbReference type="NCBI Taxonomy" id="6523"/>
    <lineage>
        <taxon>Eukaryota</taxon>
        <taxon>Metazoa</taxon>
        <taxon>Spiralia</taxon>
        <taxon>Lophotrochozoa</taxon>
        <taxon>Mollusca</taxon>
        <taxon>Gastropoda</taxon>
        <taxon>Heterobranchia</taxon>
        <taxon>Euthyneura</taxon>
        <taxon>Panpulmonata</taxon>
        <taxon>Hygrophila</taxon>
        <taxon>Lymnaeoidea</taxon>
        <taxon>Lymnaeidae</taxon>
        <taxon>Lymnaea</taxon>
    </lineage>
</organism>
<keyword evidence="8" id="KW-0675">Receptor</keyword>
<evidence type="ECO:0000256" key="4">
    <source>
        <dbReference type="ARBA" id="ARBA00022833"/>
    </source>
</evidence>
<dbReference type="GO" id="GO:0005634">
    <property type="term" value="C:nucleus"/>
    <property type="evidence" value="ECO:0007669"/>
    <property type="project" value="UniProtKB-SubCell"/>
</dbReference>
<feature type="region of interest" description="Disordered" evidence="10">
    <location>
        <begin position="85"/>
        <end position="129"/>
    </location>
</feature>
<dbReference type="PROSITE" id="PS51030">
    <property type="entry name" value="NUCLEAR_REC_DBD_2"/>
    <property type="match status" value="1"/>
</dbReference>
<dbReference type="FunFam" id="3.30.50.10:FF:000006">
    <property type="entry name" value="Nuclear receptor subfamily 5 group A member"/>
    <property type="match status" value="1"/>
</dbReference>
<dbReference type="GO" id="GO:0003700">
    <property type="term" value="F:DNA-binding transcription factor activity"/>
    <property type="evidence" value="ECO:0007669"/>
    <property type="project" value="InterPro"/>
</dbReference>
<keyword evidence="6" id="KW-0238">DNA-binding</keyword>
<evidence type="ECO:0000313" key="13">
    <source>
        <dbReference type="Proteomes" id="UP001497497"/>
    </source>
</evidence>
<evidence type="ECO:0000256" key="3">
    <source>
        <dbReference type="ARBA" id="ARBA00022771"/>
    </source>
</evidence>
<feature type="compositionally biased region" description="Low complexity" evidence="10">
    <location>
        <begin position="164"/>
        <end position="180"/>
    </location>
</feature>
<dbReference type="PANTHER" id="PTHR48092">
    <property type="entry name" value="KNIRPS-RELATED PROTEIN-RELATED"/>
    <property type="match status" value="1"/>
</dbReference>
<dbReference type="GO" id="GO:0008270">
    <property type="term" value="F:zinc ion binding"/>
    <property type="evidence" value="ECO:0007669"/>
    <property type="project" value="UniProtKB-KW"/>
</dbReference>
<reference evidence="12 13" key="1">
    <citation type="submission" date="2024-04" db="EMBL/GenBank/DDBJ databases">
        <authorList>
            <consortium name="Genoscope - CEA"/>
            <person name="William W."/>
        </authorList>
    </citation>
    <scope>NUCLEOTIDE SEQUENCE [LARGE SCALE GENOMIC DNA]</scope>
</reference>
<dbReference type="EMBL" id="CAXITT010000707">
    <property type="protein sequence ID" value="CAL1545416.1"/>
    <property type="molecule type" value="Genomic_DNA"/>
</dbReference>
<dbReference type="PROSITE" id="PS00031">
    <property type="entry name" value="NUCLEAR_REC_DBD_1"/>
    <property type="match status" value="1"/>
</dbReference>
<evidence type="ECO:0000256" key="2">
    <source>
        <dbReference type="ARBA" id="ARBA00022723"/>
    </source>
</evidence>
<keyword evidence="5" id="KW-0805">Transcription regulation</keyword>
<evidence type="ECO:0000256" key="9">
    <source>
        <dbReference type="ARBA" id="ARBA00023242"/>
    </source>
</evidence>
<comment type="subcellular location">
    <subcellularLocation>
        <location evidence="1">Nucleus</location>
    </subcellularLocation>
</comment>
<feature type="non-terminal residue" evidence="12">
    <location>
        <position position="1"/>
    </location>
</feature>
<evidence type="ECO:0000256" key="8">
    <source>
        <dbReference type="ARBA" id="ARBA00023170"/>
    </source>
</evidence>
<evidence type="ECO:0000259" key="11">
    <source>
        <dbReference type="PROSITE" id="PS51030"/>
    </source>
</evidence>
<dbReference type="InterPro" id="IPR013088">
    <property type="entry name" value="Znf_NHR/GATA"/>
</dbReference>
<feature type="region of interest" description="Disordered" evidence="10">
    <location>
        <begin position="164"/>
        <end position="205"/>
    </location>
</feature>
<evidence type="ECO:0000256" key="1">
    <source>
        <dbReference type="ARBA" id="ARBA00004123"/>
    </source>
</evidence>
<dbReference type="SUPFAM" id="SSF57716">
    <property type="entry name" value="Glucocorticoid receptor-like (DNA-binding domain)"/>
    <property type="match status" value="1"/>
</dbReference>
<gene>
    <name evidence="12" type="ORF">GSLYS_00018899001</name>
</gene>
<evidence type="ECO:0000256" key="5">
    <source>
        <dbReference type="ARBA" id="ARBA00023015"/>
    </source>
</evidence>
<feature type="compositionally biased region" description="Polar residues" evidence="10">
    <location>
        <begin position="181"/>
        <end position="205"/>
    </location>
</feature>
<evidence type="ECO:0000256" key="7">
    <source>
        <dbReference type="ARBA" id="ARBA00023163"/>
    </source>
</evidence>
<proteinExistence type="predicted"/>
<dbReference type="Pfam" id="PF00105">
    <property type="entry name" value="zf-C4"/>
    <property type="match status" value="1"/>
</dbReference>
<dbReference type="AlphaFoldDB" id="A0AAV2IEV8"/>
<name>A0AAV2IEV8_LYMST</name>
<comment type="caution">
    <text evidence="12">The sequence shown here is derived from an EMBL/GenBank/DDBJ whole genome shotgun (WGS) entry which is preliminary data.</text>
</comment>
<keyword evidence="13" id="KW-1185">Reference proteome</keyword>
<evidence type="ECO:0000256" key="6">
    <source>
        <dbReference type="ARBA" id="ARBA00023125"/>
    </source>
</evidence>
<dbReference type="PRINTS" id="PR00047">
    <property type="entry name" value="STROIDFINGER"/>
</dbReference>